<evidence type="ECO:0000256" key="8">
    <source>
        <dbReference type="ARBA" id="ARBA00022741"/>
    </source>
</evidence>
<gene>
    <name evidence="16" type="ORF">SASPL_147896</name>
</gene>
<dbReference type="InterPro" id="IPR052059">
    <property type="entry name" value="CR_Ser/Thr_kinase"/>
</dbReference>
<evidence type="ECO:0000256" key="9">
    <source>
        <dbReference type="ARBA" id="ARBA00022777"/>
    </source>
</evidence>
<dbReference type="GO" id="GO:0005886">
    <property type="term" value="C:plasma membrane"/>
    <property type="evidence" value="ECO:0007669"/>
    <property type="project" value="UniProtKB-SubCell"/>
</dbReference>
<comment type="caution">
    <text evidence="16">The sequence shown here is derived from an EMBL/GenBank/DDBJ whole genome shotgun (WGS) entry which is preliminary data.</text>
</comment>
<evidence type="ECO:0000256" key="7">
    <source>
        <dbReference type="ARBA" id="ARBA00022729"/>
    </source>
</evidence>
<dbReference type="PROSITE" id="PS50011">
    <property type="entry name" value="PROTEIN_KINASE_DOM"/>
    <property type="match status" value="1"/>
</dbReference>
<evidence type="ECO:0000259" key="15">
    <source>
        <dbReference type="PROSITE" id="PS50011"/>
    </source>
</evidence>
<keyword evidence="5" id="KW-0808">Transferase</keyword>
<keyword evidence="10" id="KW-0067">ATP-binding</keyword>
<dbReference type="Gene3D" id="1.10.510.10">
    <property type="entry name" value="Transferase(Phosphotransferase) domain 1"/>
    <property type="match status" value="1"/>
</dbReference>
<dbReference type="InterPro" id="IPR011009">
    <property type="entry name" value="Kinase-like_dom_sf"/>
</dbReference>
<dbReference type="FunFam" id="1.10.510.10:FF:000240">
    <property type="entry name" value="Lectin-domain containing receptor kinase A4.3"/>
    <property type="match status" value="1"/>
</dbReference>
<dbReference type="PROSITE" id="PS00108">
    <property type="entry name" value="PROTEIN_KINASE_ST"/>
    <property type="match status" value="1"/>
</dbReference>
<comment type="similarity">
    <text evidence="2">In the N-terminal section; belongs to the leguminous lectin family.</text>
</comment>
<evidence type="ECO:0000256" key="11">
    <source>
        <dbReference type="ARBA" id="ARBA00022989"/>
    </source>
</evidence>
<evidence type="ECO:0000256" key="14">
    <source>
        <dbReference type="ARBA" id="ARBA00023180"/>
    </source>
</evidence>
<protein>
    <recommendedName>
        <fullName evidence="15">Protein kinase domain-containing protein</fullName>
    </recommendedName>
</protein>
<dbReference type="SUPFAM" id="SSF56112">
    <property type="entry name" value="Protein kinase-like (PK-like)"/>
    <property type="match status" value="1"/>
</dbReference>
<keyword evidence="14" id="KW-0325">Glycoprotein</keyword>
<dbReference type="GO" id="GO:0004672">
    <property type="term" value="F:protein kinase activity"/>
    <property type="evidence" value="ECO:0007669"/>
    <property type="project" value="InterPro"/>
</dbReference>
<comment type="subcellular location">
    <subcellularLocation>
        <location evidence="1">Cell membrane</location>
        <topology evidence="1">Single-pass type I membrane protein</topology>
    </subcellularLocation>
</comment>
<keyword evidence="4" id="KW-1003">Cell membrane</keyword>
<organism evidence="16">
    <name type="scientific">Salvia splendens</name>
    <name type="common">Scarlet sage</name>
    <dbReference type="NCBI Taxonomy" id="180675"/>
    <lineage>
        <taxon>Eukaryota</taxon>
        <taxon>Viridiplantae</taxon>
        <taxon>Streptophyta</taxon>
        <taxon>Embryophyta</taxon>
        <taxon>Tracheophyta</taxon>
        <taxon>Spermatophyta</taxon>
        <taxon>Magnoliopsida</taxon>
        <taxon>eudicotyledons</taxon>
        <taxon>Gunneridae</taxon>
        <taxon>Pentapetalae</taxon>
        <taxon>asterids</taxon>
        <taxon>lamiids</taxon>
        <taxon>Lamiales</taxon>
        <taxon>Lamiaceae</taxon>
        <taxon>Nepetoideae</taxon>
        <taxon>Mentheae</taxon>
        <taxon>Salviinae</taxon>
        <taxon>Salvia</taxon>
        <taxon>Salvia subgen. Calosphace</taxon>
        <taxon>core Calosphace</taxon>
    </lineage>
</organism>
<evidence type="ECO:0000313" key="16">
    <source>
        <dbReference type="EMBL" id="KAG6393652.1"/>
    </source>
</evidence>
<dbReference type="EMBL" id="PNBA02000018">
    <property type="protein sequence ID" value="KAG6393652.1"/>
    <property type="molecule type" value="Genomic_DNA"/>
</dbReference>
<dbReference type="AlphaFoldDB" id="A0A8X8WEU6"/>
<proteinExistence type="inferred from homology"/>
<evidence type="ECO:0000256" key="12">
    <source>
        <dbReference type="ARBA" id="ARBA00023136"/>
    </source>
</evidence>
<evidence type="ECO:0000256" key="4">
    <source>
        <dbReference type="ARBA" id="ARBA00022475"/>
    </source>
</evidence>
<keyword evidence="13" id="KW-0675">Receptor</keyword>
<dbReference type="InterPro" id="IPR008271">
    <property type="entry name" value="Ser/Thr_kinase_AS"/>
</dbReference>
<dbReference type="GO" id="GO:0005524">
    <property type="term" value="F:ATP binding"/>
    <property type="evidence" value="ECO:0007669"/>
    <property type="project" value="UniProtKB-KW"/>
</dbReference>
<dbReference type="Proteomes" id="UP000298416">
    <property type="component" value="Unassembled WGS sequence"/>
</dbReference>
<dbReference type="PANTHER" id="PTHR47973">
    <property type="entry name" value="CYSTEINE-RICH RECEPTOR-LIKE PROTEIN KINASE 3"/>
    <property type="match status" value="1"/>
</dbReference>
<keyword evidence="6" id="KW-0812">Transmembrane</keyword>
<dbReference type="GO" id="GO:0002229">
    <property type="term" value="P:defense response to oomycetes"/>
    <property type="evidence" value="ECO:0007669"/>
    <property type="project" value="UniProtKB-ARBA"/>
</dbReference>
<name>A0A8X8WEU6_SALSN</name>
<evidence type="ECO:0000256" key="2">
    <source>
        <dbReference type="ARBA" id="ARBA00008536"/>
    </source>
</evidence>
<keyword evidence="7" id="KW-0732">Signal</keyword>
<keyword evidence="8" id="KW-0547">Nucleotide-binding</keyword>
<reference evidence="16" key="1">
    <citation type="submission" date="2018-01" db="EMBL/GenBank/DDBJ databases">
        <authorList>
            <person name="Mao J.F."/>
        </authorList>
    </citation>
    <scope>NUCLEOTIDE SEQUENCE</scope>
    <source>
        <strain evidence="16">Huo1</strain>
        <tissue evidence="16">Leaf</tissue>
    </source>
</reference>
<keyword evidence="12" id="KW-0472">Membrane</keyword>
<sequence>MSYSSSRDNWERLVTAVVKREQIWQLCHQNSISTIASDYTDVTLSFSSVRSVSSSSHQLPVINDSIIEDRKNASKTISRKLFSALRWKRKPKDCDVREGLVGIPGRQPALGWPVRNSIALGVAKGLAYLHEECVRTIIHRDVKAANILLDEDFQAVLADFSLAEFMDCHDDSAIKGTLGHMAPEYLFAGKFTEKADVFSYGIFLLQLITGQYIHELHTLATKDGMQLLEMVYTVYEEKNFEVLVDSSFEGNFVKEDVEKLFQLILICTRDDPHERPTMSEVVRMIEDGECDERWKKFLWHKIFLTPGSVVLASEGWMIFDSCSLTVAEELSDPR</sequence>
<keyword evidence="17" id="KW-1185">Reference proteome</keyword>
<evidence type="ECO:0000256" key="13">
    <source>
        <dbReference type="ARBA" id="ARBA00023170"/>
    </source>
</evidence>
<reference evidence="16" key="2">
    <citation type="submission" date="2020-08" db="EMBL/GenBank/DDBJ databases">
        <title>Plant Genome Project.</title>
        <authorList>
            <person name="Zhang R.-G."/>
        </authorList>
    </citation>
    <scope>NUCLEOTIDE SEQUENCE</scope>
    <source>
        <strain evidence="16">Huo1</strain>
        <tissue evidence="16">Leaf</tissue>
    </source>
</reference>
<dbReference type="Pfam" id="PF00069">
    <property type="entry name" value="Pkinase"/>
    <property type="match status" value="1"/>
</dbReference>
<evidence type="ECO:0000256" key="5">
    <source>
        <dbReference type="ARBA" id="ARBA00022679"/>
    </source>
</evidence>
<evidence type="ECO:0000313" key="17">
    <source>
        <dbReference type="Proteomes" id="UP000298416"/>
    </source>
</evidence>
<keyword evidence="9" id="KW-0418">Kinase</keyword>
<feature type="domain" description="Protein kinase" evidence="15">
    <location>
        <begin position="1"/>
        <end position="303"/>
    </location>
</feature>
<evidence type="ECO:0000256" key="3">
    <source>
        <dbReference type="ARBA" id="ARBA00010217"/>
    </source>
</evidence>
<dbReference type="InterPro" id="IPR000719">
    <property type="entry name" value="Prot_kinase_dom"/>
</dbReference>
<evidence type="ECO:0000256" key="1">
    <source>
        <dbReference type="ARBA" id="ARBA00004251"/>
    </source>
</evidence>
<evidence type="ECO:0000256" key="10">
    <source>
        <dbReference type="ARBA" id="ARBA00022840"/>
    </source>
</evidence>
<dbReference type="SMART" id="SM00220">
    <property type="entry name" value="S_TKc"/>
    <property type="match status" value="1"/>
</dbReference>
<accession>A0A8X8WEU6</accession>
<comment type="similarity">
    <text evidence="3">In the C-terminal section; belongs to the protein kinase superfamily. Ser/Thr protein kinase family.</text>
</comment>
<evidence type="ECO:0000256" key="6">
    <source>
        <dbReference type="ARBA" id="ARBA00022692"/>
    </source>
</evidence>
<keyword evidence="11" id="KW-1133">Transmembrane helix</keyword>